<feature type="transmembrane region" description="Helical" evidence="2">
    <location>
        <begin position="122"/>
        <end position="144"/>
    </location>
</feature>
<keyword evidence="2" id="KW-0472">Membrane</keyword>
<comment type="caution">
    <text evidence="4">The sequence shown here is derived from an EMBL/GenBank/DDBJ whole genome shotgun (WGS) entry which is preliminary data.</text>
</comment>
<feature type="region of interest" description="Disordered" evidence="1">
    <location>
        <begin position="88"/>
        <end position="114"/>
    </location>
</feature>
<keyword evidence="2" id="KW-0812">Transmembrane</keyword>
<sequence>MPPGTLSALNYYALLGLSTGATVPEIRRAYRELSKRYHPDTSPLPQEEAREKFQQLKDAYKTLSNDRERHLYDVKLRLERDGIAGNGVALPPHWKRTPDAASGRSTGTVRDPSERPLSGGELFVLLILGITLIGCLLLAIAIGLTRENVPLPSQTPELFSMPVSVSALDERMNLSGQTGC</sequence>
<dbReference type="PRINTS" id="PR00625">
    <property type="entry name" value="JDOMAIN"/>
</dbReference>
<dbReference type="SUPFAM" id="SSF46565">
    <property type="entry name" value="Chaperone J-domain"/>
    <property type="match status" value="1"/>
</dbReference>
<gene>
    <name evidence="4" type="ORF">NG792_25250</name>
</gene>
<evidence type="ECO:0000256" key="1">
    <source>
        <dbReference type="SAM" id="MobiDB-lite"/>
    </source>
</evidence>
<evidence type="ECO:0000313" key="5">
    <source>
        <dbReference type="Proteomes" id="UP001525961"/>
    </source>
</evidence>
<dbReference type="PROSITE" id="PS50076">
    <property type="entry name" value="DNAJ_2"/>
    <property type="match status" value="1"/>
</dbReference>
<dbReference type="Gene3D" id="1.10.287.110">
    <property type="entry name" value="DnaJ domain"/>
    <property type="match status" value="1"/>
</dbReference>
<protein>
    <submittedName>
        <fullName evidence="4">J domain-containing protein</fullName>
    </submittedName>
</protein>
<dbReference type="SMART" id="SM00271">
    <property type="entry name" value="DnaJ"/>
    <property type="match status" value="1"/>
</dbReference>
<dbReference type="Proteomes" id="UP001525961">
    <property type="component" value="Unassembled WGS sequence"/>
</dbReference>
<accession>A0ABT2NEA7</accession>
<evidence type="ECO:0000313" key="4">
    <source>
        <dbReference type="EMBL" id="MCT7981038.1"/>
    </source>
</evidence>
<dbReference type="Pfam" id="PF00226">
    <property type="entry name" value="DnaJ"/>
    <property type="match status" value="1"/>
</dbReference>
<keyword evidence="2" id="KW-1133">Transmembrane helix</keyword>
<name>A0ABT2NEA7_9CYAN</name>
<dbReference type="RefSeq" id="WP_261237261.1">
    <property type="nucleotide sequence ID" value="NZ_JAMXFA010000051.1"/>
</dbReference>
<evidence type="ECO:0000256" key="2">
    <source>
        <dbReference type="SAM" id="Phobius"/>
    </source>
</evidence>
<evidence type="ECO:0000259" key="3">
    <source>
        <dbReference type="PROSITE" id="PS50076"/>
    </source>
</evidence>
<organism evidence="4 5">
    <name type="scientific">Laspinema olomoucense D3b</name>
    <dbReference type="NCBI Taxonomy" id="2953688"/>
    <lineage>
        <taxon>Bacteria</taxon>
        <taxon>Bacillati</taxon>
        <taxon>Cyanobacteriota</taxon>
        <taxon>Cyanophyceae</taxon>
        <taxon>Oscillatoriophycideae</taxon>
        <taxon>Oscillatoriales</taxon>
        <taxon>Laspinemataceae</taxon>
        <taxon>Laspinema</taxon>
        <taxon>Laspinema olomoucense</taxon>
    </lineage>
</organism>
<proteinExistence type="predicted"/>
<reference evidence="4 5" key="1">
    <citation type="journal article" date="2022" name="Front. Microbiol.">
        <title>High genomic differentiation and limited gene flow indicate recent cryptic speciation within the genus Laspinema (cyanobacteria).</title>
        <authorList>
            <person name="Stanojkovic A."/>
            <person name="Skoupy S."/>
            <person name="Skaloud P."/>
            <person name="Dvorak P."/>
        </authorList>
    </citation>
    <scope>NUCLEOTIDE SEQUENCE [LARGE SCALE GENOMIC DNA]</scope>
    <source>
        <strain evidence="4 5">D3b</strain>
    </source>
</reference>
<dbReference type="PANTHER" id="PTHR24074">
    <property type="entry name" value="CO-CHAPERONE PROTEIN DJLA"/>
    <property type="match status" value="1"/>
</dbReference>
<dbReference type="InterPro" id="IPR036869">
    <property type="entry name" value="J_dom_sf"/>
</dbReference>
<dbReference type="CDD" id="cd06257">
    <property type="entry name" value="DnaJ"/>
    <property type="match status" value="1"/>
</dbReference>
<feature type="domain" description="J" evidence="3">
    <location>
        <begin position="10"/>
        <end position="76"/>
    </location>
</feature>
<dbReference type="EMBL" id="JAMXFA010000051">
    <property type="protein sequence ID" value="MCT7981038.1"/>
    <property type="molecule type" value="Genomic_DNA"/>
</dbReference>
<keyword evidence="5" id="KW-1185">Reference proteome</keyword>
<dbReference type="InterPro" id="IPR001623">
    <property type="entry name" value="DnaJ_domain"/>
</dbReference>
<dbReference type="InterPro" id="IPR050817">
    <property type="entry name" value="DjlA_DnaK_co-chaperone"/>
</dbReference>